<sequence length="84" mass="8789">MRIVKGITMKIDLNNQPWRAAALVGALGVDVAVCTTAGYLAGSWAGSHLGNEKAWLLGGLLTGLFLGIVTAILVIKKVLEDQGE</sequence>
<keyword evidence="1" id="KW-0812">Transmembrane</keyword>
<keyword evidence="3" id="KW-1185">Reference proteome</keyword>
<dbReference type="Proteomes" id="UP001469365">
    <property type="component" value="Unassembled WGS sequence"/>
</dbReference>
<keyword evidence="1" id="KW-1133">Transmembrane helix</keyword>
<feature type="transmembrane region" description="Helical" evidence="1">
    <location>
        <begin position="54"/>
        <end position="75"/>
    </location>
</feature>
<gene>
    <name evidence="2" type="ORF">WMW72_27615</name>
</gene>
<proteinExistence type="predicted"/>
<evidence type="ECO:0000313" key="2">
    <source>
        <dbReference type="EMBL" id="MEK8131680.1"/>
    </source>
</evidence>
<keyword evidence="1" id="KW-0472">Membrane</keyword>
<protein>
    <submittedName>
        <fullName evidence="2">AtpZ/AtpI family protein</fullName>
    </submittedName>
</protein>
<reference evidence="2 3" key="1">
    <citation type="submission" date="2024-04" db="EMBL/GenBank/DDBJ databases">
        <title>draft genome sequnece of Paenibacillus filicis.</title>
        <authorList>
            <person name="Kim D.-U."/>
        </authorList>
    </citation>
    <scope>NUCLEOTIDE SEQUENCE [LARGE SCALE GENOMIC DNA]</scope>
    <source>
        <strain evidence="2 3">KACC14197</strain>
    </source>
</reference>
<comment type="caution">
    <text evidence="2">The sequence shown here is derived from an EMBL/GenBank/DDBJ whole genome shotgun (WGS) entry which is preliminary data.</text>
</comment>
<dbReference type="EMBL" id="JBBPCC010000023">
    <property type="protein sequence ID" value="MEK8131680.1"/>
    <property type="molecule type" value="Genomic_DNA"/>
</dbReference>
<accession>A0ABU9DS39</accession>
<feature type="transmembrane region" description="Helical" evidence="1">
    <location>
        <begin position="20"/>
        <end position="42"/>
    </location>
</feature>
<dbReference type="Pfam" id="PF09527">
    <property type="entry name" value="ATPase_gene1"/>
    <property type="match status" value="1"/>
</dbReference>
<evidence type="ECO:0000256" key="1">
    <source>
        <dbReference type="SAM" id="Phobius"/>
    </source>
</evidence>
<evidence type="ECO:0000313" key="3">
    <source>
        <dbReference type="Proteomes" id="UP001469365"/>
    </source>
</evidence>
<dbReference type="InterPro" id="IPR032820">
    <property type="entry name" value="ATPase_put"/>
</dbReference>
<name>A0ABU9DS39_9BACL</name>
<organism evidence="2 3">
    <name type="scientific">Paenibacillus filicis</name>
    <dbReference type="NCBI Taxonomy" id="669464"/>
    <lineage>
        <taxon>Bacteria</taxon>
        <taxon>Bacillati</taxon>
        <taxon>Bacillota</taxon>
        <taxon>Bacilli</taxon>
        <taxon>Bacillales</taxon>
        <taxon>Paenibacillaceae</taxon>
        <taxon>Paenibacillus</taxon>
    </lineage>
</organism>